<feature type="transmembrane region" description="Helical" evidence="1">
    <location>
        <begin position="22"/>
        <end position="38"/>
    </location>
</feature>
<dbReference type="Proteomes" id="UP000639516">
    <property type="component" value="Unassembled WGS sequence"/>
</dbReference>
<keyword evidence="3" id="KW-1185">Reference proteome</keyword>
<evidence type="ECO:0000256" key="1">
    <source>
        <dbReference type="SAM" id="Phobius"/>
    </source>
</evidence>
<keyword evidence="1" id="KW-1133">Transmembrane helix</keyword>
<keyword evidence="1" id="KW-0812">Transmembrane</keyword>
<proteinExistence type="predicted"/>
<protein>
    <submittedName>
        <fullName evidence="2">Uncharacterized protein</fullName>
    </submittedName>
</protein>
<accession>A0ABR7U6L6</accession>
<keyword evidence="1" id="KW-0472">Membrane</keyword>
<organism evidence="2 3">
    <name type="scientific">Bradyrhizobium campsiandrae</name>
    <dbReference type="NCBI Taxonomy" id="1729892"/>
    <lineage>
        <taxon>Bacteria</taxon>
        <taxon>Pseudomonadati</taxon>
        <taxon>Pseudomonadota</taxon>
        <taxon>Alphaproteobacteria</taxon>
        <taxon>Hyphomicrobiales</taxon>
        <taxon>Nitrobacteraceae</taxon>
        <taxon>Bradyrhizobium</taxon>
    </lineage>
</organism>
<evidence type="ECO:0000313" key="3">
    <source>
        <dbReference type="Proteomes" id="UP000639516"/>
    </source>
</evidence>
<dbReference type="RefSeq" id="WP_210324912.1">
    <property type="nucleotide sequence ID" value="NZ_JAANIH010000047.1"/>
</dbReference>
<gene>
    <name evidence="2" type="ORF">HA482_12735</name>
</gene>
<name>A0ABR7U6L6_9BRAD</name>
<evidence type="ECO:0000313" key="2">
    <source>
        <dbReference type="EMBL" id="MBC9979064.1"/>
    </source>
</evidence>
<dbReference type="EMBL" id="JAATTO010000015">
    <property type="protein sequence ID" value="MBC9979064.1"/>
    <property type="molecule type" value="Genomic_DNA"/>
</dbReference>
<sequence length="52" mass="5599">MAIAKTSRAPISVEIDTGLNSAFWFMGASLIASTYFSLDDGLGERRTQGPTF</sequence>
<reference evidence="2 3" key="1">
    <citation type="journal article" date="2020" name="Arch. Microbiol.">
        <title>Bradyrhizobium campsiandrae sp. nov., a nitrogen-fixing bacterial strain isolated from a native leguminous tree from the Amazon adapted to flooded conditions.</title>
        <authorList>
            <person name="Cabral Michel D."/>
            <person name="Martins da Costa E."/>
            <person name="Azarias Guimaraes A."/>
            <person name="Soares de Carvalho T."/>
            <person name="Santos de Castro Caputo P."/>
            <person name="Willems A."/>
            <person name="de Souza Moreira F.M."/>
        </authorList>
    </citation>
    <scope>NUCLEOTIDE SEQUENCE [LARGE SCALE GENOMIC DNA]</scope>
    <source>
        <strain evidence="3">INPA 384B</strain>
    </source>
</reference>
<comment type="caution">
    <text evidence="2">The sequence shown here is derived from an EMBL/GenBank/DDBJ whole genome shotgun (WGS) entry which is preliminary data.</text>
</comment>